<keyword evidence="10" id="KW-1185">Reference proteome</keyword>
<evidence type="ECO:0000256" key="5">
    <source>
        <dbReference type="ARBA" id="ARBA00022989"/>
    </source>
</evidence>
<keyword evidence="2 8" id="KW-0812">Transmembrane</keyword>
<name>A0AAY5K762_ESOLU</name>
<dbReference type="AlphaFoldDB" id="A0AAY5K762"/>
<evidence type="ECO:0008006" key="11">
    <source>
        <dbReference type="Google" id="ProtNLM"/>
    </source>
</evidence>
<evidence type="ECO:0000313" key="10">
    <source>
        <dbReference type="Proteomes" id="UP000265140"/>
    </source>
</evidence>
<dbReference type="PANTHER" id="PTHR23129">
    <property type="entry name" value="ACYL-COENZYME A DIPHOSPHATASE FITM2"/>
    <property type="match status" value="1"/>
</dbReference>
<dbReference type="GO" id="GO:0019915">
    <property type="term" value="P:lipid storage"/>
    <property type="evidence" value="ECO:0007669"/>
    <property type="project" value="InterPro"/>
</dbReference>
<dbReference type="GO" id="GO:0034389">
    <property type="term" value="P:lipid droplet organization"/>
    <property type="evidence" value="ECO:0007669"/>
    <property type="project" value="InterPro"/>
</dbReference>
<feature type="transmembrane region" description="Helical" evidence="8">
    <location>
        <begin position="93"/>
        <end position="112"/>
    </location>
</feature>
<dbReference type="GeneTree" id="ENSGT00530000063693"/>
<evidence type="ECO:0000256" key="6">
    <source>
        <dbReference type="ARBA" id="ARBA00023098"/>
    </source>
</evidence>
<dbReference type="PANTHER" id="PTHR23129:SF1">
    <property type="entry name" value="ACYL-COENZYME A DIPHOSPHATASE FITM2"/>
    <property type="match status" value="1"/>
</dbReference>
<dbReference type="Ensembl" id="ENSELUT00000099891.1">
    <property type="protein sequence ID" value="ENSELUP00000084606.1"/>
    <property type="gene ID" value="ENSELUG00000041360.1"/>
</dbReference>
<dbReference type="HAMAP" id="MF_03230">
    <property type="entry name" value="FITM2"/>
    <property type="match status" value="1"/>
</dbReference>
<evidence type="ECO:0000256" key="2">
    <source>
        <dbReference type="ARBA" id="ARBA00022692"/>
    </source>
</evidence>
<gene>
    <name evidence="9" type="primary">FITM2</name>
</gene>
<feature type="transmembrane region" description="Helical" evidence="8">
    <location>
        <begin position="24"/>
        <end position="44"/>
    </location>
</feature>
<keyword evidence="3" id="KW-0378">Hydrolase</keyword>
<evidence type="ECO:0000256" key="8">
    <source>
        <dbReference type="SAM" id="Phobius"/>
    </source>
</evidence>
<evidence type="ECO:0000256" key="7">
    <source>
        <dbReference type="ARBA" id="ARBA00023136"/>
    </source>
</evidence>
<dbReference type="InterPro" id="IPR019388">
    <property type="entry name" value="FIT"/>
</dbReference>
<keyword evidence="6" id="KW-0443">Lipid metabolism</keyword>
<feature type="transmembrane region" description="Helical" evidence="8">
    <location>
        <begin position="220"/>
        <end position="238"/>
    </location>
</feature>
<reference evidence="9" key="2">
    <citation type="submission" date="2025-08" db="UniProtKB">
        <authorList>
            <consortium name="Ensembl"/>
        </authorList>
    </citation>
    <scope>IDENTIFICATION</scope>
</reference>
<dbReference type="GO" id="GO:0010945">
    <property type="term" value="F:coenzyme A diphosphatase activity"/>
    <property type="evidence" value="ECO:0007669"/>
    <property type="project" value="InterPro"/>
</dbReference>
<keyword evidence="5 8" id="KW-1133">Transmembrane helix</keyword>
<dbReference type="InterPro" id="IPR046401">
    <property type="entry name" value="FITM1/2"/>
</dbReference>
<feature type="transmembrane region" description="Helical" evidence="8">
    <location>
        <begin position="64"/>
        <end position="81"/>
    </location>
</feature>
<keyword evidence="4" id="KW-0256">Endoplasmic reticulum</keyword>
<evidence type="ECO:0000256" key="3">
    <source>
        <dbReference type="ARBA" id="ARBA00022801"/>
    </source>
</evidence>
<evidence type="ECO:0000256" key="4">
    <source>
        <dbReference type="ARBA" id="ARBA00022824"/>
    </source>
</evidence>
<dbReference type="GO" id="GO:0005789">
    <property type="term" value="C:endoplasmic reticulum membrane"/>
    <property type="evidence" value="ECO:0007669"/>
    <property type="project" value="UniProtKB-SubCell"/>
</dbReference>
<reference evidence="9 10" key="1">
    <citation type="submission" date="2020-02" db="EMBL/GenBank/DDBJ databases">
        <title>Esox lucius (northern pike) genome, fEsoLuc1, primary haplotype.</title>
        <authorList>
            <person name="Myers G."/>
            <person name="Karagic N."/>
            <person name="Meyer A."/>
            <person name="Pippel M."/>
            <person name="Reichard M."/>
            <person name="Winkler S."/>
            <person name="Tracey A."/>
            <person name="Sims Y."/>
            <person name="Howe K."/>
            <person name="Rhie A."/>
            <person name="Formenti G."/>
            <person name="Durbin R."/>
            <person name="Fedrigo O."/>
            <person name="Jarvis E.D."/>
        </authorList>
    </citation>
    <scope>NUCLEOTIDE SEQUENCE [LARGE SCALE GENOMIC DNA]</scope>
</reference>
<reference evidence="9" key="3">
    <citation type="submission" date="2025-09" db="UniProtKB">
        <authorList>
            <consortium name="Ensembl"/>
        </authorList>
    </citation>
    <scope>IDENTIFICATION</scope>
</reference>
<accession>A0AAY5K762</accession>
<proteinExistence type="inferred from homology"/>
<keyword evidence="7 8" id="KW-0472">Membrane</keyword>
<sequence length="258" mass="29401">MAVVDVIVNNCKALWRIPLVGQRLPWIFLGISIVGSIVKDTHLLPDTYFSNSRNLLNTYFVKVSWGWTLMLLTPFILLTSYNKEWTYALRRLSSLVVATAIWYTVTETFFYIEDATGTSCLMPESQVKGQVPYNEINTSSRCRKAGGQWDGFDISGHSFILSYSALVIAEEMAPMANVEMEVNSNTVLDLIYISLNSIVIIWVFMFCCTSVYFHAFSHKFFGTVFGILGWYITYRVWYLKPMSPGLPQQANKKGRQPS</sequence>
<dbReference type="GeneID" id="105013594"/>
<organism evidence="9 10">
    <name type="scientific">Esox lucius</name>
    <name type="common">Northern pike</name>
    <dbReference type="NCBI Taxonomy" id="8010"/>
    <lineage>
        <taxon>Eukaryota</taxon>
        <taxon>Metazoa</taxon>
        <taxon>Chordata</taxon>
        <taxon>Craniata</taxon>
        <taxon>Vertebrata</taxon>
        <taxon>Euteleostomi</taxon>
        <taxon>Actinopterygii</taxon>
        <taxon>Neopterygii</taxon>
        <taxon>Teleostei</taxon>
        <taxon>Protacanthopterygii</taxon>
        <taxon>Esociformes</taxon>
        <taxon>Esocidae</taxon>
        <taxon>Esox</taxon>
    </lineage>
</organism>
<dbReference type="Proteomes" id="UP000265140">
    <property type="component" value="Chromosome 12"/>
</dbReference>
<evidence type="ECO:0000256" key="1">
    <source>
        <dbReference type="ARBA" id="ARBA00004477"/>
    </source>
</evidence>
<protein>
    <recommendedName>
        <fullName evidence="11">Fat storage-inducing transmembrane protein 2</fullName>
    </recommendedName>
</protein>
<feature type="transmembrane region" description="Helical" evidence="8">
    <location>
        <begin position="190"/>
        <end position="213"/>
    </location>
</feature>
<dbReference type="GO" id="GO:0008654">
    <property type="term" value="P:phospholipid biosynthetic process"/>
    <property type="evidence" value="ECO:0007669"/>
    <property type="project" value="TreeGrafter"/>
</dbReference>
<dbReference type="Pfam" id="PF10261">
    <property type="entry name" value="FIT"/>
    <property type="match status" value="2"/>
</dbReference>
<dbReference type="RefSeq" id="XP_010873505.2">
    <property type="nucleotide sequence ID" value="XM_010875203.2"/>
</dbReference>
<evidence type="ECO:0000313" key="9">
    <source>
        <dbReference type="Ensembl" id="ENSELUP00000084606.1"/>
    </source>
</evidence>
<comment type="subcellular location">
    <subcellularLocation>
        <location evidence="1">Endoplasmic reticulum membrane</location>
        <topology evidence="1">Multi-pass membrane protein</topology>
    </subcellularLocation>
</comment>